<evidence type="ECO:0000256" key="4">
    <source>
        <dbReference type="ARBA" id="ARBA00022741"/>
    </source>
</evidence>
<dbReference type="FunCoup" id="F1A3Y8">
    <property type="interactions" value="185"/>
</dbReference>
<dbReference type="PROSITE" id="PS00183">
    <property type="entry name" value="UBC_1"/>
    <property type="match status" value="1"/>
</dbReference>
<gene>
    <name evidence="10" type="ORF">DICPUDRAFT_159372</name>
</gene>
<keyword evidence="11" id="KW-1185">Reference proteome</keyword>
<dbReference type="EMBL" id="GL871486">
    <property type="protein sequence ID" value="EGC29093.1"/>
    <property type="molecule type" value="Genomic_DNA"/>
</dbReference>
<dbReference type="CDD" id="cd23812">
    <property type="entry name" value="UBCc_ScPEX4-like"/>
    <property type="match status" value="1"/>
</dbReference>
<dbReference type="InParanoid" id="F1A3Y8"/>
<dbReference type="AlphaFoldDB" id="F1A3Y8"/>
<dbReference type="RefSeq" id="XP_003294381.1">
    <property type="nucleotide sequence ID" value="XM_003294333.1"/>
</dbReference>
<dbReference type="Pfam" id="PF00179">
    <property type="entry name" value="UQ_con"/>
    <property type="match status" value="1"/>
</dbReference>
<comment type="similarity">
    <text evidence="8">Belongs to the ubiquitin-conjugating enzyme family.</text>
</comment>
<dbReference type="OMA" id="MRWKAFI"/>
<evidence type="ECO:0000256" key="6">
    <source>
        <dbReference type="ARBA" id="ARBA00022840"/>
    </source>
</evidence>
<dbReference type="VEuPathDB" id="AmoebaDB:DICPUDRAFT_159372"/>
<dbReference type="STRING" id="5786.F1A3Y8"/>
<dbReference type="InterPro" id="IPR023313">
    <property type="entry name" value="UBQ-conjugating_AS"/>
</dbReference>
<dbReference type="SMART" id="SM00212">
    <property type="entry name" value="UBCc"/>
    <property type="match status" value="1"/>
</dbReference>
<name>F1A3Y8_DICPU</name>
<dbReference type="InterPro" id="IPR000608">
    <property type="entry name" value="UBC"/>
</dbReference>
<dbReference type="GO" id="GO:0005634">
    <property type="term" value="C:nucleus"/>
    <property type="evidence" value="ECO:0000318"/>
    <property type="project" value="GO_Central"/>
</dbReference>
<feature type="active site" description="Glycyl thioester intermediate" evidence="7">
    <location>
        <position position="86"/>
    </location>
</feature>
<reference evidence="11" key="1">
    <citation type="journal article" date="2011" name="Genome Biol.">
        <title>Comparative genomics of the social amoebae Dictyostelium discoideum and Dictyostelium purpureum.</title>
        <authorList>
            <consortium name="US DOE Joint Genome Institute (JGI-PGF)"/>
            <person name="Sucgang R."/>
            <person name="Kuo A."/>
            <person name="Tian X."/>
            <person name="Salerno W."/>
            <person name="Parikh A."/>
            <person name="Feasley C.L."/>
            <person name="Dalin E."/>
            <person name="Tu H."/>
            <person name="Huang E."/>
            <person name="Barry K."/>
            <person name="Lindquist E."/>
            <person name="Shapiro H."/>
            <person name="Bruce D."/>
            <person name="Schmutz J."/>
            <person name="Salamov A."/>
            <person name="Fey P."/>
            <person name="Gaudet P."/>
            <person name="Anjard C."/>
            <person name="Babu M.M."/>
            <person name="Basu S."/>
            <person name="Bushmanova Y."/>
            <person name="van der Wel H."/>
            <person name="Katoh-Kurasawa M."/>
            <person name="Dinh C."/>
            <person name="Coutinho P.M."/>
            <person name="Saito T."/>
            <person name="Elias M."/>
            <person name="Schaap P."/>
            <person name="Kay R.R."/>
            <person name="Henrissat B."/>
            <person name="Eichinger L."/>
            <person name="Rivero F."/>
            <person name="Putnam N.H."/>
            <person name="West C.M."/>
            <person name="Loomis W.F."/>
            <person name="Chisholm R.L."/>
            <person name="Shaulsky G."/>
            <person name="Strassmann J.E."/>
            <person name="Queller D.C."/>
            <person name="Kuspa A."/>
            <person name="Grigoriev I.V."/>
        </authorList>
    </citation>
    <scope>NUCLEOTIDE SEQUENCE [LARGE SCALE GENOMIC DNA]</scope>
    <source>
        <strain evidence="11">QSDP1</strain>
    </source>
</reference>
<sequence length="148" mass="16551">MASRLMKEYKVLQNQALDDILLHPIDESDLLRWVAYIKGPPDTPYEGGKFTIEITVPSNYPLAPPVFKFVTKIFHPNIHFKTGEICLDLLKTSWSAIYTLESVCRSIIALLAAPEPDSPLNCDAGNLLRGGDTKGHDSLAKMYTRIYA</sequence>
<evidence type="ECO:0000256" key="3">
    <source>
        <dbReference type="ARBA" id="ARBA00022679"/>
    </source>
</evidence>
<dbReference type="OrthoDB" id="9973183at2759"/>
<evidence type="ECO:0000256" key="7">
    <source>
        <dbReference type="PROSITE-ProRule" id="PRU10133"/>
    </source>
</evidence>
<organism evidence="10 11">
    <name type="scientific">Dictyostelium purpureum</name>
    <name type="common">Slime mold</name>
    <dbReference type="NCBI Taxonomy" id="5786"/>
    <lineage>
        <taxon>Eukaryota</taxon>
        <taxon>Amoebozoa</taxon>
        <taxon>Evosea</taxon>
        <taxon>Eumycetozoa</taxon>
        <taxon>Dictyostelia</taxon>
        <taxon>Dictyosteliales</taxon>
        <taxon>Dictyosteliaceae</taxon>
        <taxon>Dictyostelium</taxon>
    </lineage>
</organism>
<dbReference type="InterPro" id="IPR016135">
    <property type="entry name" value="UBQ-conjugating_enzyme/RWD"/>
</dbReference>
<dbReference type="Proteomes" id="UP000001064">
    <property type="component" value="Unassembled WGS sequence"/>
</dbReference>
<dbReference type="InterPro" id="IPR050113">
    <property type="entry name" value="Ub_conjugating_enzyme"/>
</dbReference>
<dbReference type="GO" id="GO:0061631">
    <property type="term" value="F:ubiquitin conjugating enzyme activity"/>
    <property type="evidence" value="ECO:0000318"/>
    <property type="project" value="GO_Central"/>
</dbReference>
<dbReference type="PROSITE" id="PS50127">
    <property type="entry name" value="UBC_2"/>
    <property type="match status" value="1"/>
</dbReference>
<keyword evidence="2" id="KW-0962">Peroxisome biogenesis</keyword>
<dbReference type="eggNOG" id="KOG0417">
    <property type="taxonomic scope" value="Eukaryota"/>
</dbReference>
<accession>F1A3Y8</accession>
<dbReference type="FunFam" id="3.10.110.10:FF:000044">
    <property type="entry name" value="protein PEROXIN-4 isoform X1"/>
    <property type="match status" value="1"/>
</dbReference>
<dbReference type="GO" id="GO:0005524">
    <property type="term" value="F:ATP binding"/>
    <property type="evidence" value="ECO:0007669"/>
    <property type="project" value="UniProtKB-UniRule"/>
</dbReference>
<dbReference type="SUPFAM" id="SSF54495">
    <property type="entry name" value="UBC-like"/>
    <property type="match status" value="1"/>
</dbReference>
<dbReference type="GO" id="GO:0007031">
    <property type="term" value="P:peroxisome organization"/>
    <property type="evidence" value="ECO:0007669"/>
    <property type="project" value="UniProtKB-KW"/>
</dbReference>
<evidence type="ECO:0000313" key="10">
    <source>
        <dbReference type="EMBL" id="EGC29093.1"/>
    </source>
</evidence>
<evidence type="ECO:0000256" key="8">
    <source>
        <dbReference type="RuleBase" id="RU362109"/>
    </source>
</evidence>
<evidence type="ECO:0000256" key="5">
    <source>
        <dbReference type="ARBA" id="ARBA00022786"/>
    </source>
</evidence>
<feature type="domain" description="UBC core" evidence="9">
    <location>
        <begin position="1"/>
        <end position="148"/>
    </location>
</feature>
<evidence type="ECO:0000313" key="11">
    <source>
        <dbReference type="Proteomes" id="UP000001064"/>
    </source>
</evidence>
<dbReference type="GO" id="GO:0000209">
    <property type="term" value="P:protein polyubiquitination"/>
    <property type="evidence" value="ECO:0000318"/>
    <property type="project" value="GO_Central"/>
</dbReference>
<keyword evidence="3" id="KW-0808">Transferase</keyword>
<keyword evidence="5 8" id="KW-0833">Ubl conjugation pathway</keyword>
<keyword evidence="6 8" id="KW-0067">ATP-binding</keyword>
<dbReference type="GeneID" id="10506612"/>
<proteinExistence type="inferred from homology"/>
<dbReference type="Gene3D" id="3.10.110.10">
    <property type="entry name" value="Ubiquitin Conjugating Enzyme"/>
    <property type="match status" value="1"/>
</dbReference>
<evidence type="ECO:0000256" key="2">
    <source>
        <dbReference type="ARBA" id="ARBA00022593"/>
    </source>
</evidence>
<evidence type="ECO:0000256" key="1">
    <source>
        <dbReference type="ARBA" id="ARBA00012486"/>
    </source>
</evidence>
<dbReference type="PANTHER" id="PTHR24067">
    <property type="entry name" value="UBIQUITIN-CONJUGATING ENZYME E2"/>
    <property type="match status" value="1"/>
</dbReference>
<protein>
    <recommendedName>
        <fullName evidence="1">E2 ubiquitin-conjugating enzyme</fullName>
        <ecNumber evidence="1">2.3.2.23</ecNumber>
    </recommendedName>
</protein>
<dbReference type="EC" id="2.3.2.23" evidence="1"/>
<keyword evidence="4 8" id="KW-0547">Nucleotide-binding</keyword>
<evidence type="ECO:0000259" key="9">
    <source>
        <dbReference type="PROSITE" id="PS50127"/>
    </source>
</evidence>
<dbReference type="KEGG" id="dpp:DICPUDRAFT_159372"/>